<dbReference type="SMART" id="SM00363">
    <property type="entry name" value="S4"/>
    <property type="match status" value="1"/>
</dbReference>
<evidence type="ECO:0000256" key="7">
    <source>
        <dbReference type="RuleBase" id="RU003699"/>
    </source>
</evidence>
<dbReference type="Gene3D" id="1.10.1050.10">
    <property type="entry name" value="Ribosomal Protein S4 Delta 41, Chain A, domain 1"/>
    <property type="match status" value="1"/>
</dbReference>
<dbReference type="GO" id="GO:0019843">
    <property type="term" value="F:rRNA binding"/>
    <property type="evidence" value="ECO:0007669"/>
    <property type="project" value="UniProtKB-UniRule"/>
</dbReference>
<evidence type="ECO:0000259" key="9">
    <source>
        <dbReference type="SMART" id="SM01390"/>
    </source>
</evidence>
<dbReference type="SMART" id="SM01390">
    <property type="entry name" value="Ribosomal_S4"/>
    <property type="match status" value="1"/>
</dbReference>
<proteinExistence type="inferred from homology"/>
<dbReference type="HAMAP" id="MF_01306_B">
    <property type="entry name" value="Ribosomal_uS4_B"/>
    <property type="match status" value="1"/>
</dbReference>
<organism evidence="10">
    <name type="scientific">Trachelomonas grandis</name>
    <dbReference type="NCBI Taxonomy" id="215769"/>
    <lineage>
        <taxon>Eukaryota</taxon>
        <taxon>Discoba</taxon>
        <taxon>Euglenozoa</taxon>
        <taxon>Euglenida</taxon>
        <taxon>Spirocuta</taxon>
        <taxon>Euglenophyceae</taxon>
        <taxon>Euglenales</taxon>
        <taxon>Euglenaceae</taxon>
        <taxon>Trachelomonas</taxon>
    </lineage>
</organism>
<feature type="domain" description="RNA-binding S4" evidence="8">
    <location>
        <begin position="91"/>
        <end position="155"/>
    </location>
</feature>
<keyword evidence="10" id="KW-0934">Plastid</keyword>
<dbReference type="AlphaFoldDB" id="A0A385UK30"/>
<keyword evidence="3 6" id="KW-0694">RNA-binding</keyword>
<comment type="similarity">
    <text evidence="1 6 7">Belongs to the universal ribosomal protein uS4 family.</text>
</comment>
<dbReference type="InterPro" id="IPR001912">
    <property type="entry name" value="Ribosomal_uS4_N"/>
</dbReference>
<dbReference type="PANTHER" id="PTHR11831">
    <property type="entry name" value="30S 40S RIBOSOMAL PROTEIN"/>
    <property type="match status" value="1"/>
</dbReference>
<dbReference type="InterPro" id="IPR018079">
    <property type="entry name" value="Ribosomal_uS4_CS"/>
</dbReference>
<dbReference type="Pfam" id="PF01479">
    <property type="entry name" value="S4"/>
    <property type="match status" value="1"/>
</dbReference>
<dbReference type="GO" id="GO:0015935">
    <property type="term" value="C:small ribosomal subunit"/>
    <property type="evidence" value="ECO:0007669"/>
    <property type="project" value="InterPro"/>
</dbReference>
<dbReference type="InterPro" id="IPR022801">
    <property type="entry name" value="Ribosomal_uS4"/>
</dbReference>
<dbReference type="GO" id="GO:0006412">
    <property type="term" value="P:translation"/>
    <property type="evidence" value="ECO:0007669"/>
    <property type="project" value="UniProtKB-UniRule"/>
</dbReference>
<dbReference type="InterPro" id="IPR005709">
    <property type="entry name" value="Ribosomal_uS4_bac-type"/>
</dbReference>
<keyword evidence="2 6" id="KW-0699">rRNA-binding</keyword>
<comment type="subunit">
    <text evidence="6">Part of the 30S ribosomal subunit. Contacts protein S5. The interaction surface between S4 and S5 is involved in control of translational fidelity.</text>
</comment>
<evidence type="ECO:0000256" key="4">
    <source>
        <dbReference type="ARBA" id="ARBA00022980"/>
    </source>
</evidence>
<evidence type="ECO:0000256" key="6">
    <source>
        <dbReference type="HAMAP-Rule" id="MF_01306"/>
    </source>
</evidence>
<dbReference type="Gene3D" id="3.10.290.10">
    <property type="entry name" value="RNA-binding S4 domain"/>
    <property type="match status" value="1"/>
</dbReference>
<dbReference type="PROSITE" id="PS00632">
    <property type="entry name" value="RIBOSOMAL_S4"/>
    <property type="match status" value="1"/>
</dbReference>
<protein>
    <recommendedName>
        <fullName evidence="6">Small ribosomal subunit protein uS4c</fullName>
    </recommendedName>
</protein>
<reference evidence="10" key="1">
    <citation type="journal article" date="2018" name="J. Eukaryot. Microbiol.">
        <title>Intrageneric Variability Between the Chloroplast Genomes of Trachelomonas grandis and Trachelomonas volvocina and Phylogenomic Analysis of Phototrophic Euglenoids.</title>
        <authorList>
            <person name="Dabbagh N."/>
            <person name="Preisfeld A."/>
        </authorList>
    </citation>
    <scope>NUCLEOTIDE SEQUENCE</scope>
</reference>
<evidence type="ECO:0000256" key="2">
    <source>
        <dbReference type="ARBA" id="ARBA00022730"/>
    </source>
</evidence>
<keyword evidence="4 6" id="KW-0689">Ribosomal protein</keyword>
<dbReference type="PROSITE" id="PS50889">
    <property type="entry name" value="S4"/>
    <property type="match status" value="1"/>
</dbReference>
<evidence type="ECO:0000256" key="5">
    <source>
        <dbReference type="ARBA" id="ARBA00023274"/>
    </source>
</evidence>
<evidence type="ECO:0000256" key="3">
    <source>
        <dbReference type="ARBA" id="ARBA00022884"/>
    </source>
</evidence>
<comment type="subcellular location">
    <subcellularLocation>
        <location evidence="6">Plastid</location>
        <location evidence="6">Chloroplast</location>
    </subcellularLocation>
</comment>
<dbReference type="GO" id="GO:0042274">
    <property type="term" value="P:ribosomal small subunit biogenesis"/>
    <property type="evidence" value="ECO:0007669"/>
    <property type="project" value="TreeGrafter"/>
</dbReference>
<dbReference type="GO" id="GO:0003735">
    <property type="term" value="F:structural constituent of ribosome"/>
    <property type="evidence" value="ECO:0007669"/>
    <property type="project" value="InterPro"/>
</dbReference>
<dbReference type="FunFam" id="3.10.290.10:FF:000001">
    <property type="entry name" value="30S ribosomal protein S4"/>
    <property type="match status" value="1"/>
</dbReference>
<dbReference type="CDD" id="cd00165">
    <property type="entry name" value="S4"/>
    <property type="match status" value="1"/>
</dbReference>
<dbReference type="NCBIfam" id="TIGR01017">
    <property type="entry name" value="rpsD_bact"/>
    <property type="match status" value="1"/>
</dbReference>
<dbReference type="GO" id="GO:0009507">
    <property type="term" value="C:chloroplast"/>
    <property type="evidence" value="ECO:0007669"/>
    <property type="project" value="UniProtKB-SubCell"/>
</dbReference>
<dbReference type="NCBIfam" id="NF003717">
    <property type="entry name" value="PRK05327.1"/>
    <property type="match status" value="1"/>
</dbReference>
<keyword evidence="10" id="KW-0150">Chloroplast</keyword>
<dbReference type="EMBL" id="MH285877">
    <property type="protein sequence ID" value="AYB71450.1"/>
    <property type="molecule type" value="Genomic_DNA"/>
</dbReference>
<dbReference type="PANTHER" id="PTHR11831:SF4">
    <property type="entry name" value="SMALL RIBOSOMAL SUBUNIT PROTEIN US4M"/>
    <property type="match status" value="1"/>
</dbReference>
<evidence type="ECO:0000313" key="10">
    <source>
        <dbReference type="EMBL" id="AYB71450.1"/>
    </source>
</evidence>
<dbReference type="InterPro" id="IPR002942">
    <property type="entry name" value="S4_RNA-bd"/>
</dbReference>
<name>A0A385UK30_9EUGL</name>
<comment type="function">
    <text evidence="6">With S5 and S12 plays an important role in translational accuracy.</text>
</comment>
<geneLocation type="chloroplast" evidence="10"/>
<sequence length="204" mass="23667">MSKYRGPRLRLIRRIDSLPGLTNKTSRRTFQSSRLLASSSLKLSKFSIRLREKQKLRFNYGITEQQLLNYVKRARKEKGSSGRILLTLLEMRLDNIIFRLGWAPTIFAAKQLVNHGHILVNNCLVDVPSFMCLPGNVICVRNYLKSKNLVEKNLKTFFDNLVVPQHLSFSRDNLVAKVHGFVNRKSISLIVNELLVIEYYSRKF</sequence>
<gene>
    <name evidence="6 10" type="primary">rps4</name>
</gene>
<evidence type="ECO:0000256" key="1">
    <source>
        <dbReference type="ARBA" id="ARBA00007465"/>
    </source>
</evidence>
<dbReference type="Pfam" id="PF00163">
    <property type="entry name" value="Ribosomal_S4"/>
    <property type="match status" value="1"/>
</dbReference>
<dbReference type="SUPFAM" id="SSF55174">
    <property type="entry name" value="Alpha-L RNA-binding motif"/>
    <property type="match status" value="1"/>
</dbReference>
<comment type="function">
    <text evidence="6">One of the primary rRNA binding proteins, it binds directly to 16S rRNA where it nucleates assembly of the body of the 30S subunit.</text>
</comment>
<keyword evidence="5 6" id="KW-0687">Ribonucleoprotein</keyword>
<feature type="domain" description="Small ribosomal subunit protein uS4 N-terminal" evidence="9">
    <location>
        <begin position="3"/>
        <end position="90"/>
    </location>
</feature>
<evidence type="ECO:0000259" key="8">
    <source>
        <dbReference type="SMART" id="SM00363"/>
    </source>
</evidence>
<dbReference type="InterPro" id="IPR036986">
    <property type="entry name" value="S4_RNA-bd_sf"/>
</dbReference>
<accession>A0A385UK30</accession>
<dbReference type="FunFam" id="1.10.1050.10:FF:000002">
    <property type="entry name" value="30S ribosomal protein S4, chloroplastic"/>
    <property type="match status" value="1"/>
</dbReference>